<organism evidence="2 3">
    <name type="scientific">Candidatus Kaiserbacteria bacterium CG10_big_fil_rev_8_21_14_0_10_49_17</name>
    <dbReference type="NCBI Taxonomy" id="1974609"/>
    <lineage>
        <taxon>Bacteria</taxon>
        <taxon>Candidatus Kaiseribacteriota</taxon>
    </lineage>
</organism>
<evidence type="ECO:0000256" key="1">
    <source>
        <dbReference type="SAM" id="Phobius"/>
    </source>
</evidence>
<evidence type="ECO:0000313" key="3">
    <source>
        <dbReference type="Proteomes" id="UP000228809"/>
    </source>
</evidence>
<sequence length="78" mass="8947">MEISEIYTWIGRGILILLGLSILFGVILVLAIIRGMKELVDRGNDTAKWGERGYRFAKSKMKKADYTVVDNNNEREEK</sequence>
<keyword evidence="1" id="KW-0812">Transmembrane</keyword>
<protein>
    <submittedName>
        <fullName evidence="2">Uncharacterized protein</fullName>
    </submittedName>
</protein>
<evidence type="ECO:0000313" key="2">
    <source>
        <dbReference type="EMBL" id="PIT91465.1"/>
    </source>
</evidence>
<comment type="caution">
    <text evidence="2">The sequence shown here is derived from an EMBL/GenBank/DDBJ whole genome shotgun (WGS) entry which is preliminary data.</text>
</comment>
<dbReference type="Proteomes" id="UP000228809">
    <property type="component" value="Unassembled WGS sequence"/>
</dbReference>
<reference evidence="3" key="1">
    <citation type="submission" date="2017-09" db="EMBL/GenBank/DDBJ databases">
        <title>Depth-based differentiation of microbial function through sediment-hosted aquifers and enrichment of novel symbionts in the deep terrestrial subsurface.</title>
        <authorList>
            <person name="Probst A.J."/>
            <person name="Ladd B."/>
            <person name="Jarett J.K."/>
            <person name="Geller-Mcgrath D.E."/>
            <person name="Sieber C.M.K."/>
            <person name="Emerson J.B."/>
            <person name="Anantharaman K."/>
            <person name="Thomas B.C."/>
            <person name="Malmstrom R."/>
            <person name="Stieglmeier M."/>
            <person name="Klingl A."/>
            <person name="Woyke T."/>
            <person name="Ryan C.M."/>
            <person name="Banfield J.F."/>
        </authorList>
    </citation>
    <scope>NUCLEOTIDE SEQUENCE [LARGE SCALE GENOMIC DNA]</scope>
</reference>
<keyword evidence="1" id="KW-0472">Membrane</keyword>
<dbReference type="EMBL" id="PFBJ01000003">
    <property type="protein sequence ID" value="PIT91465.1"/>
    <property type="molecule type" value="Genomic_DNA"/>
</dbReference>
<keyword evidence="1" id="KW-1133">Transmembrane helix</keyword>
<dbReference type="AlphaFoldDB" id="A0A2M6WFC6"/>
<feature type="transmembrane region" description="Helical" evidence="1">
    <location>
        <begin position="6"/>
        <end position="33"/>
    </location>
</feature>
<name>A0A2M6WFC6_9BACT</name>
<gene>
    <name evidence="2" type="ORF">COU17_00550</name>
</gene>
<proteinExistence type="predicted"/>
<accession>A0A2M6WFC6</accession>